<evidence type="ECO:0000313" key="1">
    <source>
        <dbReference type="EMBL" id="GME82984.1"/>
    </source>
</evidence>
<proteinExistence type="predicted"/>
<name>A0ACB5T7Q1_AMBMO</name>
<organism evidence="1 2">
    <name type="scientific">Ambrosiozyma monospora</name>
    <name type="common">Yeast</name>
    <name type="synonym">Endomycopsis monosporus</name>
    <dbReference type="NCBI Taxonomy" id="43982"/>
    <lineage>
        <taxon>Eukaryota</taxon>
        <taxon>Fungi</taxon>
        <taxon>Dikarya</taxon>
        <taxon>Ascomycota</taxon>
        <taxon>Saccharomycotina</taxon>
        <taxon>Pichiomycetes</taxon>
        <taxon>Pichiales</taxon>
        <taxon>Pichiaceae</taxon>
        <taxon>Ambrosiozyma</taxon>
    </lineage>
</organism>
<dbReference type="Proteomes" id="UP001165064">
    <property type="component" value="Unassembled WGS sequence"/>
</dbReference>
<dbReference type="EMBL" id="BSXS01004436">
    <property type="protein sequence ID" value="GME82984.1"/>
    <property type="molecule type" value="Genomic_DNA"/>
</dbReference>
<accession>A0ACB5T7Q1</accession>
<gene>
    <name evidence="1" type="ORF">Amon02_000588300</name>
</gene>
<keyword evidence="2" id="KW-1185">Reference proteome</keyword>
<sequence length="278" mass="31679">MDHDVATLNAKYNKEIHSAVDFFSPSVMNIPQTEDSCLILSMMGIDINYLLKKPNLRDPPINKCYQIQSILKTTVKLVNFNLEANDFRKIKYNINDGFVPANKDRQRAKYGFAKLGLPFVPDLLVYDVELGRSDLLDYEDDNLDFTRNQLLFYQNIFESSTVLLINGLNIEFLRPIHSNQGSSLILKSCLENANKHHKPSEPPKVHIAGVINLPEIAHTNQSDESVPNKRLSEYSESPQFNYSMMPIRVHISHSSHDIKHGDQAEEFSVSSDDKTIDN</sequence>
<comment type="caution">
    <text evidence="1">The sequence shown here is derived from an EMBL/GenBank/DDBJ whole genome shotgun (WGS) entry which is preliminary data.</text>
</comment>
<reference evidence="1" key="1">
    <citation type="submission" date="2023-04" db="EMBL/GenBank/DDBJ databases">
        <title>Ambrosiozyma monospora NBRC 10751.</title>
        <authorList>
            <person name="Ichikawa N."/>
            <person name="Sato H."/>
            <person name="Tonouchi N."/>
        </authorList>
    </citation>
    <scope>NUCLEOTIDE SEQUENCE</scope>
    <source>
        <strain evidence="1">NBRC 10751</strain>
    </source>
</reference>
<evidence type="ECO:0000313" key="2">
    <source>
        <dbReference type="Proteomes" id="UP001165064"/>
    </source>
</evidence>
<protein>
    <submittedName>
        <fullName evidence="1">Unnamed protein product</fullName>
    </submittedName>
</protein>